<feature type="compositionally biased region" description="Pro residues" evidence="1">
    <location>
        <begin position="34"/>
        <end position="46"/>
    </location>
</feature>
<accession>A0A174B8M9</accession>
<protein>
    <submittedName>
        <fullName evidence="2">Uncharacterized protein</fullName>
    </submittedName>
</protein>
<dbReference type="Proteomes" id="UP000095746">
    <property type="component" value="Unassembled WGS sequence"/>
</dbReference>
<evidence type="ECO:0000313" key="2">
    <source>
        <dbReference type="EMBL" id="CUN96120.1"/>
    </source>
</evidence>
<dbReference type="AlphaFoldDB" id="A0A174B8M9"/>
<feature type="compositionally biased region" description="Low complexity" evidence="1">
    <location>
        <begin position="233"/>
        <end position="255"/>
    </location>
</feature>
<organism evidence="2 3">
    <name type="scientific">Flavonifractor plautii</name>
    <name type="common">Fusobacterium plautii</name>
    <dbReference type="NCBI Taxonomy" id="292800"/>
    <lineage>
        <taxon>Bacteria</taxon>
        <taxon>Bacillati</taxon>
        <taxon>Bacillota</taxon>
        <taxon>Clostridia</taxon>
        <taxon>Eubacteriales</taxon>
        <taxon>Oscillospiraceae</taxon>
        <taxon>Flavonifractor</taxon>
    </lineage>
</organism>
<reference evidence="2 3" key="1">
    <citation type="submission" date="2015-09" db="EMBL/GenBank/DDBJ databases">
        <authorList>
            <consortium name="Pathogen Informatics"/>
        </authorList>
    </citation>
    <scope>NUCLEOTIDE SEQUENCE [LARGE SCALE GENOMIC DNA]</scope>
    <source>
        <strain evidence="2 3">2789STDY5608854</strain>
    </source>
</reference>
<feature type="region of interest" description="Disordered" evidence="1">
    <location>
        <begin position="233"/>
        <end position="307"/>
    </location>
</feature>
<sequence>MTTWWPRWPPRPTWRTPIPSRAASSSSPCWSSPAPAPAAPRPPMPAWSPRSAATVCIFPTPPAVPPSGAARLPPLPTPSTRRARVPPGPTPCSRITPSTALACTWARRPSAAAWPTRPAPCWPWSGALQPLRRLPRSGWIPWRTARPTPRPPRPTSPLWRTACARWTSCWPAPSPRSRRLAKSCRPRVRSSASVTPASWPLRFSRRRSIWLRSPCGSSAATAGLTTSATAAWITSSPPARTSTSSSSIPRSIPTPADRPPSPPISARWPSLPPPARTSPRRALRRSPCSTATSTWPRWPWAPTPTRL</sequence>
<evidence type="ECO:0000313" key="3">
    <source>
        <dbReference type="Proteomes" id="UP000095746"/>
    </source>
</evidence>
<feature type="region of interest" description="Disordered" evidence="1">
    <location>
        <begin position="67"/>
        <end position="93"/>
    </location>
</feature>
<feature type="compositionally biased region" description="Low complexity" evidence="1">
    <location>
        <begin position="13"/>
        <end position="33"/>
    </location>
</feature>
<proteinExistence type="predicted"/>
<dbReference type="EMBL" id="CYZT01000029">
    <property type="protein sequence ID" value="CUN96120.1"/>
    <property type="molecule type" value="Genomic_DNA"/>
</dbReference>
<gene>
    <name evidence="2" type="ORF">ERS852411_00752</name>
</gene>
<feature type="region of interest" description="Disordered" evidence="1">
    <location>
        <begin position="1"/>
        <end position="46"/>
    </location>
</feature>
<evidence type="ECO:0000256" key="1">
    <source>
        <dbReference type="SAM" id="MobiDB-lite"/>
    </source>
</evidence>
<name>A0A174B8M9_FLAPL</name>
<feature type="compositionally biased region" description="Low complexity" evidence="1">
    <location>
        <begin position="289"/>
        <end position="307"/>
    </location>
</feature>